<proteinExistence type="predicted"/>
<comment type="caution">
    <text evidence="2">The sequence shown here is derived from an EMBL/GenBank/DDBJ whole genome shotgun (WGS) entry which is preliminary data.</text>
</comment>
<reference evidence="2 3" key="1">
    <citation type="journal article" date="2019" name="Int. J. Syst. Evol. Microbiol.">
        <title>The Global Catalogue of Microorganisms (GCM) 10K type strain sequencing project: providing services to taxonomists for standard genome sequencing and annotation.</title>
        <authorList>
            <consortium name="The Broad Institute Genomics Platform"/>
            <consortium name="The Broad Institute Genome Sequencing Center for Infectious Disease"/>
            <person name="Wu L."/>
            <person name="Ma J."/>
        </authorList>
    </citation>
    <scope>NUCLEOTIDE SEQUENCE [LARGE SCALE GENOMIC DNA]</scope>
    <source>
        <strain evidence="2 3">CGMCC 1.10593</strain>
    </source>
</reference>
<sequence>MSRTSVFTTHRRTVLRTAGAVVGGTSVLSSSTVAEAGESASTATIHRSKTRSLGNGDLSSFVTTTADGKPTSVGVHLSAGALEGLPTADDVAANDRSVDHQGLWSLPFRLPLPEAAPPPFDHVGFGWNPEGHPPRGVWNVPHFDFHFHFESPDTVSTIDKGVIDELPDRIVPEGYMLAEDGAVIPKMGAHLAPAETPEFNDGEFSNTLIWGAADVDDSAGPELHFVEPMVTVEHLRGLSAVDRRPVAQPDRYPTAGWYPTAYAVGALDSGGHVVVLAAFEERT</sequence>
<dbReference type="CDD" id="cd11669">
    <property type="entry name" value="TTHB210-like"/>
    <property type="match status" value="1"/>
</dbReference>
<dbReference type="InterPro" id="IPR033786">
    <property type="entry name" value="TTHB210-like"/>
</dbReference>
<organism evidence="2 3">
    <name type="scientific">Halohasta litorea</name>
    <dbReference type="NCBI Taxonomy" id="869891"/>
    <lineage>
        <taxon>Archaea</taxon>
        <taxon>Methanobacteriati</taxon>
        <taxon>Methanobacteriota</taxon>
        <taxon>Stenosarchaea group</taxon>
        <taxon>Halobacteria</taxon>
        <taxon>Halobacteriales</taxon>
        <taxon>Haloferacaceae</taxon>
        <taxon>Halohasta</taxon>
    </lineage>
</organism>
<evidence type="ECO:0000259" key="1">
    <source>
        <dbReference type="Pfam" id="PF18197"/>
    </source>
</evidence>
<feature type="domain" description="TTHB210-like" evidence="1">
    <location>
        <begin position="66"/>
        <end position="127"/>
    </location>
</feature>
<dbReference type="Pfam" id="PF18197">
    <property type="entry name" value="TTHB210-like"/>
    <property type="match status" value="1"/>
</dbReference>
<protein>
    <submittedName>
        <fullName evidence="2">DUF5602 domain-containing protein</fullName>
    </submittedName>
</protein>
<gene>
    <name evidence="2" type="ORF">ACFSBW_10890</name>
</gene>
<dbReference type="EMBL" id="JBHUDM010000002">
    <property type="protein sequence ID" value="MFD1642378.1"/>
    <property type="molecule type" value="Genomic_DNA"/>
</dbReference>
<dbReference type="AlphaFoldDB" id="A0ABD6D9U7"/>
<dbReference type="InterPro" id="IPR006311">
    <property type="entry name" value="TAT_signal"/>
</dbReference>
<dbReference type="Proteomes" id="UP001597052">
    <property type="component" value="Unassembled WGS sequence"/>
</dbReference>
<evidence type="ECO:0000313" key="2">
    <source>
        <dbReference type="EMBL" id="MFD1642378.1"/>
    </source>
</evidence>
<name>A0ABD6D9U7_9EURY</name>
<dbReference type="RefSeq" id="WP_256395252.1">
    <property type="nucleotide sequence ID" value="NZ_JANHDJ010000002.1"/>
</dbReference>
<evidence type="ECO:0000313" key="3">
    <source>
        <dbReference type="Proteomes" id="UP001597052"/>
    </source>
</evidence>
<dbReference type="InterPro" id="IPR040832">
    <property type="entry name" value="TTHB210-like_dom"/>
</dbReference>
<dbReference type="PROSITE" id="PS51318">
    <property type="entry name" value="TAT"/>
    <property type="match status" value="1"/>
</dbReference>
<accession>A0ABD6D9U7</accession>
<keyword evidence="3" id="KW-1185">Reference proteome</keyword>